<feature type="transmembrane region" description="Helical" evidence="1">
    <location>
        <begin position="238"/>
        <end position="259"/>
    </location>
</feature>
<keyword evidence="1" id="KW-0812">Transmembrane</keyword>
<comment type="caution">
    <text evidence="2">The sequence shown here is derived from an EMBL/GenBank/DDBJ whole genome shotgun (WGS) entry which is preliminary data.</text>
</comment>
<feature type="transmembrane region" description="Helical" evidence="1">
    <location>
        <begin position="265"/>
        <end position="285"/>
    </location>
</feature>
<name>A0A8J6AVQ9_9EUKA</name>
<proteinExistence type="predicted"/>
<sequence>MSTAVYQASDAYEGETAFYIVIDDNAPKLHRVHTLGQFKLTKNVWQANCANICCGLLIAVILSVALAVIAHAYIPFAIITSVLPPLILIPLHLVVLFTLWCCVVPCCTCNFASSWTTGVVETLMIPEDGPHPFTKMLKNDYFGRRMVNFALLVVMVCFPAFALFPLLAVPVVGVVIFSVLFLLVGLPCTRCCCGLVPPMVLLIALEPKMNFVQRLILAIRSQAKNAITQILLWAHDMIFIYIYVVLTFILTAINVVPVIPLVLNIILQLTMITFVSFHFTGRIIYSSRVLGYGRNMPANFMAASMAPAAYGVPMQMAAPMGYGMVQPGMVGQPMMGGPMAPPGM</sequence>
<evidence type="ECO:0000313" key="3">
    <source>
        <dbReference type="Proteomes" id="UP000717585"/>
    </source>
</evidence>
<feature type="transmembrane region" description="Helical" evidence="1">
    <location>
        <begin position="49"/>
        <end position="74"/>
    </location>
</feature>
<keyword evidence="1" id="KW-1133">Transmembrane helix</keyword>
<accession>A0A8J6AVQ9</accession>
<evidence type="ECO:0000313" key="2">
    <source>
        <dbReference type="EMBL" id="KAG9393725.1"/>
    </source>
</evidence>
<feature type="transmembrane region" description="Helical" evidence="1">
    <location>
        <begin position="86"/>
        <end position="107"/>
    </location>
</feature>
<gene>
    <name evidence="2" type="ORF">J8273_4844</name>
</gene>
<dbReference type="EMBL" id="JAHDYR010000021">
    <property type="protein sequence ID" value="KAG9393725.1"/>
    <property type="molecule type" value="Genomic_DNA"/>
</dbReference>
<organism evidence="2 3">
    <name type="scientific">Carpediemonas membranifera</name>
    <dbReference type="NCBI Taxonomy" id="201153"/>
    <lineage>
        <taxon>Eukaryota</taxon>
        <taxon>Metamonada</taxon>
        <taxon>Carpediemonas-like organisms</taxon>
        <taxon>Carpediemonas</taxon>
    </lineage>
</organism>
<keyword evidence="3" id="KW-1185">Reference proteome</keyword>
<reference evidence="2" key="1">
    <citation type="submission" date="2021-05" db="EMBL/GenBank/DDBJ databases">
        <title>A free-living protist that lacks canonical eukaryotic 1 DNA replication and segregation systems.</title>
        <authorList>
            <person name="Salas-Leiva D.E."/>
            <person name="Tromer E.C."/>
            <person name="Curtis B.A."/>
            <person name="Jerlstrom-Hultqvist J."/>
            <person name="Kolisko M."/>
            <person name="Yi Z."/>
            <person name="Salas-Leiva J.S."/>
            <person name="Gallot-Lavallee L."/>
            <person name="Kops G.J.P.L."/>
            <person name="Archibald J.M."/>
            <person name="Simpson A.G.B."/>
            <person name="Roger A.J."/>
        </authorList>
    </citation>
    <scope>NUCLEOTIDE SEQUENCE</scope>
    <source>
        <strain evidence="2">BICM</strain>
    </source>
</reference>
<keyword evidence="1" id="KW-0472">Membrane</keyword>
<evidence type="ECO:0000256" key="1">
    <source>
        <dbReference type="SAM" id="Phobius"/>
    </source>
</evidence>
<feature type="transmembrane region" description="Helical" evidence="1">
    <location>
        <begin position="146"/>
        <end position="168"/>
    </location>
</feature>
<dbReference type="Proteomes" id="UP000717585">
    <property type="component" value="Unassembled WGS sequence"/>
</dbReference>
<dbReference type="AlphaFoldDB" id="A0A8J6AVQ9"/>
<protein>
    <submittedName>
        <fullName evidence="2">Uncharacterized protein</fullName>
    </submittedName>
</protein>
<feature type="transmembrane region" description="Helical" evidence="1">
    <location>
        <begin position="174"/>
        <end position="205"/>
    </location>
</feature>